<feature type="transmembrane region" description="Helical" evidence="9">
    <location>
        <begin position="46"/>
        <end position="64"/>
    </location>
</feature>
<dbReference type="Proteomes" id="UP001610563">
    <property type="component" value="Unassembled WGS sequence"/>
</dbReference>
<reference evidence="10 11" key="1">
    <citation type="submission" date="2024-07" db="EMBL/GenBank/DDBJ databases">
        <title>Section-level genome sequencing and comparative genomics of Aspergillus sections Usti and Cavernicolus.</title>
        <authorList>
            <consortium name="Lawrence Berkeley National Laboratory"/>
            <person name="Nybo J.L."/>
            <person name="Vesth T.C."/>
            <person name="Theobald S."/>
            <person name="Frisvad J.C."/>
            <person name="Larsen T.O."/>
            <person name="Kjaerboelling I."/>
            <person name="Rothschild-Mancinelli K."/>
            <person name="Lyhne E.K."/>
            <person name="Kogle M.E."/>
            <person name="Barry K."/>
            <person name="Clum A."/>
            <person name="Na H."/>
            <person name="Ledsgaard L."/>
            <person name="Lin J."/>
            <person name="Lipzen A."/>
            <person name="Kuo A."/>
            <person name="Riley R."/>
            <person name="Mondo S."/>
            <person name="Labutti K."/>
            <person name="Haridas S."/>
            <person name="Pangalinan J."/>
            <person name="Salamov A.A."/>
            <person name="Simmons B.A."/>
            <person name="Magnuson J.K."/>
            <person name="Chen J."/>
            <person name="Drula E."/>
            <person name="Henrissat B."/>
            <person name="Wiebenga A."/>
            <person name="Lubbers R.J."/>
            <person name="Gomes A.C."/>
            <person name="Makela M.R."/>
            <person name="Stajich J."/>
            <person name="Grigoriev I.V."/>
            <person name="Mortensen U.H."/>
            <person name="De Vries R.P."/>
            <person name="Baker S.E."/>
            <person name="Andersen M.R."/>
        </authorList>
    </citation>
    <scope>NUCLEOTIDE SEQUENCE [LARGE SCALE GENOMIC DNA]</scope>
    <source>
        <strain evidence="10 11">CBS 209.92</strain>
    </source>
</reference>
<keyword evidence="4 9" id="KW-0812">Transmembrane</keyword>
<organism evidence="10 11">
    <name type="scientific">Aspergillus keveii</name>
    <dbReference type="NCBI Taxonomy" id="714993"/>
    <lineage>
        <taxon>Eukaryota</taxon>
        <taxon>Fungi</taxon>
        <taxon>Dikarya</taxon>
        <taxon>Ascomycota</taxon>
        <taxon>Pezizomycotina</taxon>
        <taxon>Eurotiomycetes</taxon>
        <taxon>Eurotiomycetidae</taxon>
        <taxon>Eurotiales</taxon>
        <taxon>Aspergillaceae</taxon>
        <taxon>Aspergillus</taxon>
        <taxon>Aspergillus subgen. Nidulantes</taxon>
    </lineage>
</organism>
<dbReference type="InterPro" id="IPR009582">
    <property type="entry name" value="Spc2/SPCS2"/>
</dbReference>
<keyword evidence="11" id="KW-1185">Reference proteome</keyword>
<dbReference type="PANTHER" id="PTHR13085:SF0">
    <property type="entry name" value="SIGNAL PEPTIDASE COMPLEX SUBUNIT 2"/>
    <property type="match status" value="1"/>
</dbReference>
<accession>A0ABR4GGE5</accession>
<dbReference type="EMBL" id="JBFTWV010000015">
    <property type="protein sequence ID" value="KAL2798088.1"/>
    <property type="molecule type" value="Genomic_DNA"/>
</dbReference>
<evidence type="ECO:0000313" key="10">
    <source>
        <dbReference type="EMBL" id="KAL2798088.1"/>
    </source>
</evidence>
<keyword evidence="6 9" id="KW-1133">Transmembrane helix</keyword>
<comment type="subcellular location">
    <subcellularLocation>
        <location evidence="1">Endoplasmic reticulum membrane</location>
        <topology evidence="1">Multi-pass membrane protein</topology>
    </subcellularLocation>
</comment>
<evidence type="ECO:0000256" key="1">
    <source>
        <dbReference type="ARBA" id="ARBA00004477"/>
    </source>
</evidence>
<evidence type="ECO:0000256" key="6">
    <source>
        <dbReference type="ARBA" id="ARBA00022989"/>
    </source>
</evidence>
<keyword evidence="5" id="KW-0256">Endoplasmic reticulum</keyword>
<comment type="function">
    <text evidence="8">Component of the signal peptidase complex (SPC) which catalyzes the cleavage of N-terminal signal sequences from nascent proteins as they are translocated into the lumen of the endoplasmic reticulum. Enhances the enzymatic activity of SPC and facilitates the interactions between different components of the translocation site.</text>
</comment>
<evidence type="ECO:0000256" key="8">
    <source>
        <dbReference type="ARBA" id="ARBA00045608"/>
    </source>
</evidence>
<protein>
    <recommendedName>
        <fullName evidence="3">Signal peptidase complex subunit 2</fullName>
    </recommendedName>
</protein>
<feature type="transmembrane region" description="Helical" evidence="9">
    <location>
        <begin position="76"/>
        <end position="97"/>
    </location>
</feature>
<gene>
    <name evidence="10" type="ORF">BJX66DRAFT_334428</name>
</gene>
<evidence type="ECO:0000256" key="5">
    <source>
        <dbReference type="ARBA" id="ARBA00022824"/>
    </source>
</evidence>
<comment type="caution">
    <text evidence="10">The sequence shown here is derived from an EMBL/GenBank/DDBJ whole genome shotgun (WGS) entry which is preliminary data.</text>
</comment>
<dbReference type="PANTHER" id="PTHR13085">
    <property type="entry name" value="MICROSOMAL SIGNAL PEPTIDASE 25 KDA SUBUNIT"/>
    <property type="match status" value="1"/>
</dbReference>
<proteinExistence type="inferred from homology"/>
<evidence type="ECO:0000256" key="7">
    <source>
        <dbReference type="ARBA" id="ARBA00023136"/>
    </source>
</evidence>
<evidence type="ECO:0000256" key="4">
    <source>
        <dbReference type="ARBA" id="ARBA00022692"/>
    </source>
</evidence>
<evidence type="ECO:0000256" key="2">
    <source>
        <dbReference type="ARBA" id="ARBA00007324"/>
    </source>
</evidence>
<evidence type="ECO:0000256" key="3">
    <source>
        <dbReference type="ARBA" id="ARBA00017057"/>
    </source>
</evidence>
<keyword evidence="7 9" id="KW-0472">Membrane</keyword>
<comment type="similarity">
    <text evidence="2">Belongs to the SPCS2 family.</text>
</comment>
<evidence type="ECO:0000256" key="9">
    <source>
        <dbReference type="SAM" id="Phobius"/>
    </source>
</evidence>
<name>A0ABR4GGE5_9EURO</name>
<evidence type="ECO:0000313" key="11">
    <source>
        <dbReference type="Proteomes" id="UP001610563"/>
    </source>
</evidence>
<sequence length="212" mass="23453">MASGAIKVPVYSPNDLKSTTDDALVPYLSTLPQPYTFKQDHTKTNIRFLIGYSAVAIAAFTFYADRKLGWEATQSPWVIAAVVSYFTLNSLLTYWVWAVEASEVFRGTRKSGESISIRSSVKKHTPLYKLHVQYKSASGSVIQEKEIEAPFTAWFAGDGTFHPEPLRKWLAKEIEVLRLAAAETEKKTGGVASVVGVEEAENKGSKGAKKRM</sequence>
<dbReference type="Pfam" id="PF06703">
    <property type="entry name" value="SPC25"/>
    <property type="match status" value="1"/>
</dbReference>